<accession>A0A926QUP3</accession>
<evidence type="ECO:0008006" key="5">
    <source>
        <dbReference type="Google" id="ProtNLM"/>
    </source>
</evidence>
<dbReference type="EMBL" id="JACVQF010000231">
    <property type="protein sequence ID" value="MBD0424180.1"/>
    <property type="molecule type" value="Genomic_DNA"/>
</dbReference>
<organism evidence="3 4">
    <name type="scientific">Streptomyces griseicoloratus</name>
    <dbReference type="NCBI Taxonomy" id="2752516"/>
    <lineage>
        <taxon>Bacteria</taxon>
        <taxon>Bacillati</taxon>
        <taxon>Actinomycetota</taxon>
        <taxon>Actinomycetes</taxon>
        <taxon>Kitasatosporales</taxon>
        <taxon>Streptomycetaceae</taxon>
        <taxon>Streptomyces</taxon>
    </lineage>
</organism>
<feature type="signal peptide" evidence="2">
    <location>
        <begin position="1"/>
        <end position="27"/>
    </location>
</feature>
<feature type="region of interest" description="Disordered" evidence="1">
    <location>
        <begin position="29"/>
        <end position="60"/>
    </location>
</feature>
<keyword evidence="2" id="KW-0732">Signal</keyword>
<dbReference type="RefSeq" id="WP_188185094.1">
    <property type="nucleotide sequence ID" value="NZ_JACVQF010000231.1"/>
</dbReference>
<name>A0A926QUP3_9ACTN</name>
<feature type="compositionally biased region" description="Low complexity" evidence="1">
    <location>
        <begin position="48"/>
        <end position="60"/>
    </location>
</feature>
<keyword evidence="4" id="KW-1185">Reference proteome</keyword>
<evidence type="ECO:0000256" key="1">
    <source>
        <dbReference type="SAM" id="MobiDB-lite"/>
    </source>
</evidence>
<feature type="chain" id="PRO_5036850133" description="Lipoprotein" evidence="2">
    <location>
        <begin position="28"/>
        <end position="203"/>
    </location>
</feature>
<proteinExistence type="predicted"/>
<reference evidence="3" key="1">
    <citation type="submission" date="2020-09" db="EMBL/GenBank/DDBJ databases">
        <title>Streptomyces grisecoloratus sp. nov., isolated from cotton soil.</title>
        <authorList>
            <person name="Xing L."/>
        </authorList>
    </citation>
    <scope>NUCLEOTIDE SEQUENCE</scope>
    <source>
        <strain evidence="3">TRM S81-3</strain>
    </source>
</reference>
<dbReference type="PROSITE" id="PS51257">
    <property type="entry name" value="PROKAR_LIPOPROTEIN"/>
    <property type="match status" value="1"/>
</dbReference>
<dbReference type="AlphaFoldDB" id="A0A926QUP3"/>
<evidence type="ECO:0000256" key="2">
    <source>
        <dbReference type="SAM" id="SignalP"/>
    </source>
</evidence>
<protein>
    <recommendedName>
        <fullName evidence="5">Lipoprotein</fullName>
    </recommendedName>
</protein>
<comment type="caution">
    <text evidence="3">The sequence shown here is derived from an EMBL/GenBank/DDBJ whole genome shotgun (WGS) entry which is preliminary data.</text>
</comment>
<reference evidence="3" key="2">
    <citation type="submission" date="2020-09" db="EMBL/GenBank/DDBJ databases">
        <authorList>
            <person name="Luo X."/>
        </authorList>
    </citation>
    <scope>NUCLEOTIDE SEQUENCE</scope>
    <source>
        <strain evidence="3">TRM S81-3</strain>
    </source>
</reference>
<sequence>MPHHRTVPRLVAPVAVLTLALTACGSADDGTDAERAAAPATSAPPSPSASAGGAMARGESATGKVDEVTYAVVAQRVDVGTRAQAAKAVADAADAEGRVPVVAHVAYTHKGGPDLTDGSGVRDRTAVFADGRRGAVLAGASEAAPGCEDPYGVGSWERGGRHVFCVTYLVPADATSVEVHWSPEGGEPYVWSFPGPDQQRGRG</sequence>
<dbReference type="Proteomes" id="UP000621210">
    <property type="component" value="Unassembled WGS sequence"/>
</dbReference>
<gene>
    <name evidence="3" type="ORF">H0H10_34305</name>
</gene>
<evidence type="ECO:0000313" key="3">
    <source>
        <dbReference type="EMBL" id="MBD0424180.1"/>
    </source>
</evidence>
<evidence type="ECO:0000313" key="4">
    <source>
        <dbReference type="Proteomes" id="UP000621210"/>
    </source>
</evidence>